<evidence type="ECO:0000256" key="2">
    <source>
        <dbReference type="ARBA" id="ARBA00010072"/>
    </source>
</evidence>
<keyword evidence="5 8" id="KW-0812">Transmembrane</keyword>
<dbReference type="GO" id="GO:0022857">
    <property type="term" value="F:transmembrane transporter activity"/>
    <property type="evidence" value="ECO:0007669"/>
    <property type="project" value="InterPro"/>
</dbReference>
<dbReference type="SUPFAM" id="SSF161098">
    <property type="entry name" value="MetI-like"/>
    <property type="match status" value="1"/>
</dbReference>
<gene>
    <name evidence="10" type="ORF">SAMN05216233_11247</name>
</gene>
<feature type="transmembrane region" description="Helical" evidence="8">
    <location>
        <begin position="159"/>
        <end position="184"/>
    </location>
</feature>
<evidence type="ECO:0000256" key="7">
    <source>
        <dbReference type="ARBA" id="ARBA00023136"/>
    </source>
</evidence>
<keyword evidence="4" id="KW-1003">Cell membrane</keyword>
<keyword evidence="6 8" id="KW-1133">Transmembrane helix</keyword>
<feature type="transmembrane region" description="Helical" evidence="8">
    <location>
        <begin position="338"/>
        <end position="357"/>
    </location>
</feature>
<keyword evidence="11" id="KW-1185">Reference proteome</keyword>
<reference evidence="10 11" key="1">
    <citation type="submission" date="2016-10" db="EMBL/GenBank/DDBJ databases">
        <authorList>
            <person name="de Groot N.N."/>
        </authorList>
    </citation>
    <scope>NUCLEOTIDE SEQUENCE [LARGE SCALE GENOMIC DNA]</scope>
    <source>
        <strain evidence="10 11">AA1</strain>
    </source>
</reference>
<feature type="domain" description="ABC transmembrane type-1" evidence="9">
    <location>
        <begin position="163"/>
        <end position="357"/>
    </location>
</feature>
<keyword evidence="7 8" id="KW-0472">Membrane</keyword>
<evidence type="ECO:0000256" key="5">
    <source>
        <dbReference type="ARBA" id="ARBA00022692"/>
    </source>
</evidence>
<evidence type="ECO:0000256" key="4">
    <source>
        <dbReference type="ARBA" id="ARBA00022475"/>
    </source>
</evidence>
<dbReference type="CDD" id="cd06261">
    <property type="entry name" value="TM_PBP2"/>
    <property type="match status" value="1"/>
</dbReference>
<evidence type="ECO:0000256" key="3">
    <source>
        <dbReference type="ARBA" id="ARBA00022448"/>
    </source>
</evidence>
<accession>A0A1G5H1D6</accession>
<feature type="transmembrane region" description="Helical" evidence="8">
    <location>
        <begin position="104"/>
        <end position="126"/>
    </location>
</feature>
<dbReference type="NCBIfam" id="TIGR01726">
    <property type="entry name" value="HEQRo_perm_3TM"/>
    <property type="match status" value="1"/>
</dbReference>
<dbReference type="InterPro" id="IPR010065">
    <property type="entry name" value="AA_ABC_transptr_permease_3TM"/>
</dbReference>
<dbReference type="PANTHER" id="PTHR30614">
    <property type="entry name" value="MEMBRANE COMPONENT OF AMINO ACID ABC TRANSPORTER"/>
    <property type="match status" value="1"/>
</dbReference>
<dbReference type="InterPro" id="IPR043429">
    <property type="entry name" value="ArtM/GltK/GlnP/TcyL/YhdX-like"/>
</dbReference>
<dbReference type="STRING" id="419481.SAMN05216233_11247"/>
<feature type="transmembrane region" description="Helical" evidence="8">
    <location>
        <begin position="42"/>
        <end position="64"/>
    </location>
</feature>
<dbReference type="PANTHER" id="PTHR30614:SF41">
    <property type="entry name" value="INNER MEMBRANE AMINO-ACID ABC TRANSPORTER PERMEASE PROTEIN YHDY"/>
    <property type="match status" value="1"/>
</dbReference>
<comment type="similarity">
    <text evidence="2">Belongs to the binding-protein-dependent transport system permease family. HisMQ subfamily.</text>
</comment>
<feature type="transmembrane region" description="Helical" evidence="8">
    <location>
        <begin position="133"/>
        <end position="153"/>
    </location>
</feature>
<dbReference type="GO" id="GO:0043190">
    <property type="term" value="C:ATP-binding cassette (ABC) transporter complex"/>
    <property type="evidence" value="ECO:0007669"/>
    <property type="project" value="InterPro"/>
</dbReference>
<keyword evidence="3 8" id="KW-0813">Transport</keyword>
<proteinExistence type="inferred from homology"/>
<evidence type="ECO:0000256" key="1">
    <source>
        <dbReference type="ARBA" id="ARBA00004429"/>
    </source>
</evidence>
<evidence type="ECO:0000313" key="10">
    <source>
        <dbReference type="EMBL" id="SCY57477.1"/>
    </source>
</evidence>
<dbReference type="PROSITE" id="PS50928">
    <property type="entry name" value="ABC_TM1"/>
    <property type="match status" value="1"/>
</dbReference>
<dbReference type="Gene3D" id="1.10.3720.10">
    <property type="entry name" value="MetI-like"/>
    <property type="match status" value="1"/>
</dbReference>
<feature type="transmembrane region" description="Helical" evidence="8">
    <location>
        <begin position="238"/>
        <end position="258"/>
    </location>
</feature>
<evidence type="ECO:0000256" key="6">
    <source>
        <dbReference type="ARBA" id="ARBA00022989"/>
    </source>
</evidence>
<feature type="transmembrane region" description="Helical" evidence="8">
    <location>
        <begin position="205"/>
        <end position="226"/>
    </location>
</feature>
<dbReference type="Proteomes" id="UP000198870">
    <property type="component" value="Unassembled WGS sequence"/>
</dbReference>
<dbReference type="InterPro" id="IPR035906">
    <property type="entry name" value="MetI-like_sf"/>
</dbReference>
<name>A0A1G5H1D6_9BACT</name>
<feature type="transmembrane region" description="Helical" evidence="8">
    <location>
        <begin position="309"/>
        <end position="326"/>
    </location>
</feature>
<dbReference type="OrthoDB" id="5365894at2"/>
<dbReference type="RefSeq" id="WP_092211900.1">
    <property type="nucleotide sequence ID" value="NZ_FMUX01000012.1"/>
</dbReference>
<organism evidence="10 11">
    <name type="scientific">Desulfoluna spongiiphila</name>
    <dbReference type="NCBI Taxonomy" id="419481"/>
    <lineage>
        <taxon>Bacteria</taxon>
        <taxon>Pseudomonadati</taxon>
        <taxon>Thermodesulfobacteriota</taxon>
        <taxon>Desulfobacteria</taxon>
        <taxon>Desulfobacterales</taxon>
        <taxon>Desulfolunaceae</taxon>
        <taxon>Desulfoluna</taxon>
    </lineage>
</organism>
<sequence length="366" mass="39871">MIPAEAEKIKTFTPQPDEAPPLDVAGPIGWVRQNLFNGKLNSVLTILALLLLFKTIPALLSWALVKASWVPGAACGTAREGACWAFVVEKFRVLMVGIYPGEHLWRPVASLVLLMAVVLLTLFRLVSARTLAILWFSLPLPVFWIINGGMGLAHVDQSLWGGLMLSMGLAVVGILFSLPLGMLLALGRRSEMAGVKAMCVGIIELIRGVPLITILFMASVMLPLFLPEGVTINNLLRVQIGVILFSSAYIAEVIRGGLQAIPPGQMEAAVSTGLTKWQATRLIVLPQALKHVIPSIIGRCVALFKDTSLVIIVGLLDFLGMIKASTQDPEWLGYEAEAYVFCALVYWVICFSISRYGRSIEKHNAW</sequence>
<dbReference type="InterPro" id="IPR000515">
    <property type="entry name" value="MetI-like"/>
</dbReference>
<dbReference type="AlphaFoldDB" id="A0A1G5H1D6"/>
<dbReference type="EMBL" id="FMUX01000012">
    <property type="protein sequence ID" value="SCY57477.1"/>
    <property type="molecule type" value="Genomic_DNA"/>
</dbReference>
<comment type="subcellular location">
    <subcellularLocation>
        <location evidence="1">Cell inner membrane</location>
        <topology evidence="1">Multi-pass membrane protein</topology>
    </subcellularLocation>
    <subcellularLocation>
        <location evidence="8">Cell membrane</location>
        <topology evidence="8">Multi-pass membrane protein</topology>
    </subcellularLocation>
</comment>
<dbReference type="Pfam" id="PF00528">
    <property type="entry name" value="BPD_transp_1"/>
    <property type="match status" value="1"/>
</dbReference>
<evidence type="ECO:0000259" key="9">
    <source>
        <dbReference type="PROSITE" id="PS50928"/>
    </source>
</evidence>
<evidence type="ECO:0000256" key="8">
    <source>
        <dbReference type="RuleBase" id="RU363032"/>
    </source>
</evidence>
<protein>
    <submittedName>
        <fullName evidence="10">Amino acid ABC transporter membrane protein 2, PAAT family</fullName>
    </submittedName>
</protein>
<dbReference type="GO" id="GO:0006865">
    <property type="term" value="P:amino acid transport"/>
    <property type="evidence" value="ECO:0007669"/>
    <property type="project" value="TreeGrafter"/>
</dbReference>
<evidence type="ECO:0000313" key="11">
    <source>
        <dbReference type="Proteomes" id="UP000198870"/>
    </source>
</evidence>